<organism evidence="9 10">
    <name type="scientific">Veillonella magna</name>
    <dbReference type="NCBI Taxonomy" id="464322"/>
    <lineage>
        <taxon>Bacteria</taxon>
        <taxon>Bacillati</taxon>
        <taxon>Bacillota</taxon>
        <taxon>Negativicutes</taxon>
        <taxon>Veillonellales</taxon>
        <taxon>Veillonellaceae</taxon>
        <taxon>Veillonella</taxon>
    </lineage>
</organism>
<dbReference type="InterPro" id="IPR003171">
    <property type="entry name" value="Mehydrof_redctse-like"/>
</dbReference>
<evidence type="ECO:0000256" key="5">
    <source>
        <dbReference type="ARBA" id="ARBA00022827"/>
    </source>
</evidence>
<keyword evidence="4 8" id="KW-0285">Flavoprotein</keyword>
<accession>A0ABS2GH12</accession>
<dbReference type="PANTHER" id="PTHR45754">
    <property type="entry name" value="METHYLENETETRAHYDROFOLATE REDUCTASE"/>
    <property type="match status" value="1"/>
</dbReference>
<evidence type="ECO:0000256" key="6">
    <source>
        <dbReference type="ARBA" id="ARBA00023002"/>
    </source>
</evidence>
<sequence>MEELRSKHARGEFTITVELDPPKGASAQKTLDEAGLLADRVDGINIADCPMAKMRMSPIALAHLIKYRKNIDTIFHLTCRDRNILGLQAELLGAAALGVHNILTLTGDEPSRGDHPDAKAVFELDSMGLLTVARTLNSGYDMTGHELDAPTEFYIGTTGNPGAEDLDAEYEKLCRKKEHGAQFIQTQPIYDLERAKRFIDKIAPLGLPVCLGLIPLKSFKMATYLHEKVPGISLTESILRRMEDGGREAGLTIAVETLEEIRRIAQGVHIMPLNDMEVVLYLLDHI</sequence>
<reference evidence="9 10" key="1">
    <citation type="journal article" date="2021" name="Sci. Rep.">
        <title>The distribution of antibiotic resistance genes in chicken gut microbiota commensals.</title>
        <authorList>
            <person name="Juricova H."/>
            <person name="Matiasovicova J."/>
            <person name="Kubasova T."/>
            <person name="Cejkova D."/>
            <person name="Rychlik I."/>
        </authorList>
    </citation>
    <scope>NUCLEOTIDE SEQUENCE [LARGE SCALE GENOMIC DNA]</scope>
    <source>
        <strain evidence="9 10">An537</strain>
    </source>
</reference>
<comment type="catalytic activity">
    <reaction evidence="7">
        <text>(6S)-5-methyl-5,6,7,8-tetrahydrofolate + NAD(+) = (6R)-5,10-methylene-5,6,7,8-tetrahydrofolate + NADH + H(+)</text>
        <dbReference type="Rhea" id="RHEA:19821"/>
        <dbReference type="ChEBI" id="CHEBI:15378"/>
        <dbReference type="ChEBI" id="CHEBI:15636"/>
        <dbReference type="ChEBI" id="CHEBI:18608"/>
        <dbReference type="ChEBI" id="CHEBI:57540"/>
        <dbReference type="ChEBI" id="CHEBI:57945"/>
        <dbReference type="EC" id="1.5.1.54"/>
    </reaction>
    <physiologicalReaction direction="right-to-left" evidence="7">
        <dbReference type="Rhea" id="RHEA:19823"/>
    </physiologicalReaction>
</comment>
<dbReference type="PANTHER" id="PTHR45754:SF3">
    <property type="entry name" value="METHYLENETETRAHYDROFOLATE REDUCTASE (NADPH)"/>
    <property type="match status" value="1"/>
</dbReference>
<comment type="pathway">
    <text evidence="2 8">One-carbon metabolism; tetrahydrofolate interconversion.</text>
</comment>
<evidence type="ECO:0000256" key="1">
    <source>
        <dbReference type="ARBA" id="ARBA00001974"/>
    </source>
</evidence>
<dbReference type="EMBL" id="JACJLA010000007">
    <property type="protein sequence ID" value="MBM6912708.1"/>
    <property type="molecule type" value="Genomic_DNA"/>
</dbReference>
<comment type="caution">
    <text evidence="9">The sequence shown here is derived from an EMBL/GenBank/DDBJ whole genome shotgun (WGS) entry which is preliminary data.</text>
</comment>
<comment type="cofactor">
    <cofactor evidence="1 8">
        <name>FAD</name>
        <dbReference type="ChEBI" id="CHEBI:57692"/>
    </cofactor>
</comment>
<evidence type="ECO:0000256" key="2">
    <source>
        <dbReference type="ARBA" id="ARBA00004777"/>
    </source>
</evidence>
<keyword evidence="10" id="KW-1185">Reference proteome</keyword>
<dbReference type="Pfam" id="PF02219">
    <property type="entry name" value="MTHFR"/>
    <property type="match status" value="1"/>
</dbReference>
<keyword evidence="5 8" id="KW-0274">FAD</keyword>
<dbReference type="RefSeq" id="WP_205087781.1">
    <property type="nucleotide sequence ID" value="NZ_JACJLA010000007.1"/>
</dbReference>
<evidence type="ECO:0000313" key="10">
    <source>
        <dbReference type="Proteomes" id="UP000707138"/>
    </source>
</evidence>
<proteinExistence type="inferred from homology"/>
<evidence type="ECO:0000313" key="9">
    <source>
        <dbReference type="EMBL" id="MBM6912708.1"/>
    </source>
</evidence>
<name>A0ABS2GH12_9FIRM</name>
<evidence type="ECO:0000256" key="4">
    <source>
        <dbReference type="ARBA" id="ARBA00022630"/>
    </source>
</evidence>
<evidence type="ECO:0000256" key="7">
    <source>
        <dbReference type="ARBA" id="ARBA00048628"/>
    </source>
</evidence>
<evidence type="ECO:0000256" key="8">
    <source>
        <dbReference type="RuleBase" id="RU003862"/>
    </source>
</evidence>
<dbReference type="Gene3D" id="3.20.20.220">
    <property type="match status" value="1"/>
</dbReference>
<protein>
    <recommendedName>
        <fullName evidence="8">Methylenetetrahydrofolate reductase</fullName>
    </recommendedName>
</protein>
<keyword evidence="6 8" id="KW-0560">Oxidoreductase</keyword>
<dbReference type="Proteomes" id="UP000707138">
    <property type="component" value="Unassembled WGS sequence"/>
</dbReference>
<comment type="similarity">
    <text evidence="3 8">Belongs to the methylenetetrahydrofolate reductase family.</text>
</comment>
<dbReference type="SUPFAM" id="SSF51730">
    <property type="entry name" value="FAD-linked oxidoreductase"/>
    <property type="match status" value="1"/>
</dbReference>
<gene>
    <name evidence="9" type="ORF">H6A01_05140</name>
</gene>
<dbReference type="CDD" id="cd00537">
    <property type="entry name" value="MTHFR"/>
    <property type="match status" value="1"/>
</dbReference>
<evidence type="ECO:0000256" key="3">
    <source>
        <dbReference type="ARBA" id="ARBA00006743"/>
    </source>
</evidence>
<dbReference type="InterPro" id="IPR029041">
    <property type="entry name" value="FAD-linked_oxidoreductase-like"/>
</dbReference>